<dbReference type="AlphaFoldDB" id="A0A934JW15"/>
<dbReference type="Proteomes" id="UP000628710">
    <property type="component" value="Unassembled WGS sequence"/>
</dbReference>
<feature type="transmembrane region" description="Helical" evidence="6">
    <location>
        <begin position="300"/>
        <end position="324"/>
    </location>
</feature>
<keyword evidence="3 6" id="KW-0812">Transmembrane</keyword>
<keyword evidence="8" id="KW-1185">Reference proteome</keyword>
<comment type="caution">
    <text evidence="7">The sequence shown here is derived from an EMBL/GenBank/DDBJ whole genome shotgun (WGS) entry which is preliminary data.</text>
</comment>
<feature type="transmembrane region" description="Helical" evidence="6">
    <location>
        <begin position="62"/>
        <end position="82"/>
    </location>
</feature>
<evidence type="ECO:0000256" key="5">
    <source>
        <dbReference type="ARBA" id="ARBA00023136"/>
    </source>
</evidence>
<organism evidence="7 8">
    <name type="scientific">Marinomonas transparens</name>
    <dbReference type="NCBI Taxonomy" id="2795388"/>
    <lineage>
        <taxon>Bacteria</taxon>
        <taxon>Pseudomonadati</taxon>
        <taxon>Pseudomonadota</taxon>
        <taxon>Gammaproteobacteria</taxon>
        <taxon>Oceanospirillales</taxon>
        <taxon>Oceanospirillaceae</taxon>
        <taxon>Marinomonas</taxon>
    </lineage>
</organism>
<dbReference type="RefSeq" id="WP_199468654.1">
    <property type="nucleotide sequence ID" value="NZ_JAEMNX010000011.1"/>
</dbReference>
<evidence type="ECO:0000256" key="1">
    <source>
        <dbReference type="ARBA" id="ARBA00004651"/>
    </source>
</evidence>
<comment type="subcellular location">
    <subcellularLocation>
        <location evidence="1">Cell membrane</location>
        <topology evidence="1">Multi-pass membrane protein</topology>
    </subcellularLocation>
</comment>
<evidence type="ECO:0000313" key="8">
    <source>
        <dbReference type="Proteomes" id="UP000628710"/>
    </source>
</evidence>
<dbReference type="InterPro" id="IPR050833">
    <property type="entry name" value="Poly_Biosynth_Transport"/>
</dbReference>
<feature type="transmembrane region" description="Helical" evidence="6">
    <location>
        <begin position="344"/>
        <end position="363"/>
    </location>
</feature>
<keyword evidence="2" id="KW-1003">Cell membrane</keyword>
<dbReference type="PANTHER" id="PTHR30250">
    <property type="entry name" value="PST FAMILY PREDICTED COLANIC ACID TRANSPORTER"/>
    <property type="match status" value="1"/>
</dbReference>
<feature type="transmembrane region" description="Helical" evidence="6">
    <location>
        <begin position="226"/>
        <end position="246"/>
    </location>
</feature>
<dbReference type="EMBL" id="JAEMNX010000011">
    <property type="protein sequence ID" value="MBJ7538249.1"/>
    <property type="molecule type" value="Genomic_DNA"/>
</dbReference>
<evidence type="ECO:0000313" key="7">
    <source>
        <dbReference type="EMBL" id="MBJ7538249.1"/>
    </source>
</evidence>
<evidence type="ECO:0000256" key="3">
    <source>
        <dbReference type="ARBA" id="ARBA00022692"/>
    </source>
</evidence>
<reference evidence="7" key="1">
    <citation type="submission" date="2020-12" db="EMBL/GenBank/DDBJ databases">
        <title>Marinomonas arctica sp. nov., a psychrotolerant bacterium isolated from the Arctic.</title>
        <authorList>
            <person name="Zhang Y."/>
        </authorList>
    </citation>
    <scope>NUCLEOTIDE SEQUENCE</scope>
    <source>
        <strain evidence="7">C1424</strain>
    </source>
</reference>
<evidence type="ECO:0000256" key="6">
    <source>
        <dbReference type="SAM" id="Phobius"/>
    </source>
</evidence>
<gene>
    <name evidence="7" type="ORF">I8J31_11235</name>
</gene>
<feature type="transmembrane region" description="Helical" evidence="6">
    <location>
        <begin position="399"/>
        <end position="420"/>
    </location>
</feature>
<sequence>MQIQWFKKFDLALFSKQKQASALAQQGYYAVGLMLTKVISLFLLPYLAKQLGLVEFARLETLLAIINGATIVVGLGMVNLLYRKVGQSALHEKKQITAAIAGNAVSVALLVLAFCLISTPIILPLLNSLVSLSIIEFWFCSALICIEGILGVSLAWLRMQDKAKLFFQMMVTRGVLYALFVSLGLAIGLGLTWVLFASLFAALYQVIHLIIIQYRDTRISFSWHSLYQTFLYGWPFVISGLAMYATQGMEVVILAQNVSPESLASYVIAVKLFLIAALLNQPFLLWWYPKRMGLIAEKNGLSRAGAGATLGVLLAMISSTLIWLWSPWVIGLLFADGVAPALSYLPWLLIAGVLKQWGALFNLGCFSSENSRTQMYIEVSTGVFCLIGFPIAIELAQVHGALAVFVMSQAIRLLAYWLISQHYLSVVYPVHELVKGIVLCVSLIFLASLFSRAYVYQLDFTSFSACIGITLLMIAALAYKLQQVGRKIHATDL</sequence>
<evidence type="ECO:0000256" key="4">
    <source>
        <dbReference type="ARBA" id="ARBA00022989"/>
    </source>
</evidence>
<feature type="transmembrane region" description="Helical" evidence="6">
    <location>
        <begin position="460"/>
        <end position="479"/>
    </location>
</feature>
<keyword evidence="5 6" id="KW-0472">Membrane</keyword>
<dbReference type="Pfam" id="PF01943">
    <property type="entry name" value="Polysacc_synt"/>
    <property type="match status" value="1"/>
</dbReference>
<keyword evidence="4 6" id="KW-1133">Transmembrane helix</keyword>
<feature type="transmembrane region" description="Helical" evidence="6">
    <location>
        <begin position="193"/>
        <end position="214"/>
    </location>
</feature>
<proteinExistence type="predicted"/>
<feature type="transmembrane region" description="Helical" evidence="6">
    <location>
        <begin position="169"/>
        <end position="187"/>
    </location>
</feature>
<feature type="transmembrane region" description="Helical" evidence="6">
    <location>
        <begin position="266"/>
        <end position="288"/>
    </location>
</feature>
<dbReference type="GO" id="GO:0005886">
    <property type="term" value="C:plasma membrane"/>
    <property type="evidence" value="ECO:0007669"/>
    <property type="project" value="UniProtKB-SubCell"/>
</dbReference>
<evidence type="ECO:0000256" key="2">
    <source>
        <dbReference type="ARBA" id="ARBA00022475"/>
    </source>
</evidence>
<name>A0A934JW15_9GAMM</name>
<feature type="transmembrane region" description="Helical" evidence="6">
    <location>
        <begin position="375"/>
        <end position="393"/>
    </location>
</feature>
<protein>
    <submittedName>
        <fullName evidence="7">Oligosaccharide flippase family protein</fullName>
    </submittedName>
</protein>
<feature type="transmembrane region" description="Helical" evidence="6">
    <location>
        <begin position="103"/>
        <end position="123"/>
    </location>
</feature>
<accession>A0A934JW15</accession>
<feature type="transmembrane region" description="Helical" evidence="6">
    <location>
        <begin position="135"/>
        <end position="157"/>
    </location>
</feature>
<feature type="transmembrane region" description="Helical" evidence="6">
    <location>
        <begin position="432"/>
        <end position="454"/>
    </location>
</feature>
<dbReference type="PANTHER" id="PTHR30250:SF11">
    <property type="entry name" value="O-ANTIGEN TRANSPORTER-RELATED"/>
    <property type="match status" value="1"/>
</dbReference>
<dbReference type="InterPro" id="IPR002797">
    <property type="entry name" value="Polysacc_synth"/>
</dbReference>
<feature type="transmembrane region" description="Helical" evidence="6">
    <location>
        <begin position="27"/>
        <end position="47"/>
    </location>
</feature>